<evidence type="ECO:0000313" key="1">
    <source>
        <dbReference type="EMBL" id="KKE83495.1"/>
    </source>
</evidence>
<protein>
    <recommendedName>
        <fullName evidence="3">Phage tail protein</fullName>
    </recommendedName>
</protein>
<dbReference type="Proteomes" id="UP000033434">
    <property type="component" value="Unassembled WGS sequence"/>
</dbReference>
<dbReference type="RefSeq" id="WP_046356252.1">
    <property type="nucleotide sequence ID" value="NZ_AUXW01000146.1"/>
</dbReference>
<organism evidence="1 2">
    <name type="scientific">Pseudoalteromonas luteoviolacea S4054</name>
    <dbReference type="NCBI Taxonomy" id="1129367"/>
    <lineage>
        <taxon>Bacteria</taxon>
        <taxon>Pseudomonadati</taxon>
        <taxon>Pseudomonadota</taxon>
        <taxon>Gammaproteobacteria</taxon>
        <taxon>Alteromonadales</taxon>
        <taxon>Pseudoalteromonadaceae</taxon>
        <taxon>Pseudoalteromonas</taxon>
    </lineage>
</organism>
<evidence type="ECO:0000313" key="2">
    <source>
        <dbReference type="Proteomes" id="UP000033434"/>
    </source>
</evidence>
<dbReference type="GO" id="GO:0005198">
    <property type="term" value="F:structural molecule activity"/>
    <property type="evidence" value="ECO:0007669"/>
    <property type="project" value="InterPro"/>
</dbReference>
<name>A0A0F6ABF0_9GAMM</name>
<evidence type="ECO:0008006" key="3">
    <source>
        <dbReference type="Google" id="ProtNLM"/>
    </source>
</evidence>
<dbReference type="PATRIC" id="fig|1129367.4.peg.2639"/>
<proteinExistence type="predicted"/>
<comment type="caution">
    <text evidence="1">The sequence shown here is derived from an EMBL/GenBank/DDBJ whole genome shotgun (WGS) entry which is preliminary data.</text>
</comment>
<dbReference type="Pfam" id="PF06841">
    <property type="entry name" value="Phage_T4_gp19"/>
    <property type="match status" value="1"/>
</dbReference>
<sequence>MFQDPRTPMVGYRFLVGIVAAGIPNPIDILFKEVSGLKMNRSIEYTNNRVSIANQKQAKTLTLKRGVFQGGSPLMLQNLVFGDAWNTYLVKNQILITTLDDNYIPSQAWLVQDAFLESWEWEGIDASRNDVLIESLSFSYRDLVAVPIPGVPV</sequence>
<dbReference type="AlphaFoldDB" id="A0A0F6ABF0"/>
<reference evidence="1 2" key="1">
    <citation type="journal article" date="2015" name="BMC Genomics">
        <title>Genome mining reveals unlocked bioactive potential of marine Gram-negative bacteria.</title>
        <authorList>
            <person name="Machado H."/>
            <person name="Sonnenschein E.C."/>
            <person name="Melchiorsen J."/>
            <person name="Gram L."/>
        </authorList>
    </citation>
    <scope>NUCLEOTIDE SEQUENCE [LARGE SCALE GENOMIC DNA]</scope>
    <source>
        <strain evidence="1 2">S4054</strain>
    </source>
</reference>
<dbReference type="InterPro" id="IPR010667">
    <property type="entry name" value="Phage_T4_Gp19"/>
</dbReference>
<accession>A0A0F6ABF0</accession>
<dbReference type="EMBL" id="AUXW01000146">
    <property type="protein sequence ID" value="KKE83495.1"/>
    <property type="molecule type" value="Genomic_DNA"/>
</dbReference>
<gene>
    <name evidence="1" type="ORF">N479_14075</name>
</gene>